<dbReference type="OrthoDB" id="63984at2"/>
<protein>
    <submittedName>
        <fullName evidence="10">MFS transporter</fullName>
    </submittedName>
</protein>
<feature type="domain" description="Major facilitator superfamily (MFS) profile" evidence="9">
    <location>
        <begin position="18"/>
        <end position="397"/>
    </location>
</feature>
<keyword evidence="4" id="KW-1003">Cell membrane</keyword>
<accession>A0A4D6YE36</accession>
<feature type="transmembrane region" description="Helical" evidence="8">
    <location>
        <begin position="87"/>
        <end position="107"/>
    </location>
</feature>
<dbReference type="PANTHER" id="PTHR43271">
    <property type="entry name" value="BLL2771 PROTEIN"/>
    <property type="match status" value="1"/>
</dbReference>
<name>A0A4D6YE36_9GAMM</name>
<feature type="transmembrane region" description="Helical" evidence="8">
    <location>
        <begin position="21"/>
        <end position="44"/>
    </location>
</feature>
<dbReference type="InterPro" id="IPR011701">
    <property type="entry name" value="MFS"/>
</dbReference>
<dbReference type="SUPFAM" id="SSF103473">
    <property type="entry name" value="MFS general substrate transporter"/>
    <property type="match status" value="1"/>
</dbReference>
<feature type="transmembrane region" description="Helical" evidence="8">
    <location>
        <begin position="113"/>
        <end position="134"/>
    </location>
</feature>
<comment type="similarity">
    <text evidence="2">Belongs to the major facilitator superfamily.</text>
</comment>
<keyword evidence="5 8" id="KW-0812">Transmembrane</keyword>
<dbReference type="Pfam" id="PF07690">
    <property type="entry name" value="MFS_1"/>
    <property type="match status" value="1"/>
</dbReference>
<feature type="transmembrane region" description="Helical" evidence="8">
    <location>
        <begin position="375"/>
        <end position="393"/>
    </location>
</feature>
<dbReference type="AlphaFoldDB" id="A0A4D6YE36"/>
<dbReference type="Proteomes" id="UP000298603">
    <property type="component" value="Chromosome"/>
</dbReference>
<evidence type="ECO:0000256" key="2">
    <source>
        <dbReference type="ARBA" id="ARBA00008335"/>
    </source>
</evidence>
<dbReference type="GO" id="GO:0022857">
    <property type="term" value="F:transmembrane transporter activity"/>
    <property type="evidence" value="ECO:0007669"/>
    <property type="project" value="InterPro"/>
</dbReference>
<sequence>MIDFKCDNKKYIDCGTNKFKKVIIALFLAGLATFSILYCVQPILPTFSSEFHLTPAQSSLSLSVTTATMAIGMLFTGSLSDTFGRKIVMSISLLLATFLTILCSAMHTWIEVIILRMLTGLSLSGVAAVAMTYLSEEIHPVVLPFAIGLYISGNTIGGFSGRFLSSVLVHYCSWERSLLIIGLVSLFGSLLFLFLLPSSNNFHSISLKPSKIIKSFFLQCSDHILSVLFFIGFILMGSFVTLFNYVGYRLMIQPFFLNQIVIGLLSVVYLTGAYSSPKSSEFILKYGRKNVLIYSLLLMISGIIMTQWDILIFIIFGLMLFSSGFFSAHSVSSSWVGYRSKVAKGQASSLYLCCYYLGSSILGTFGGIFWSLGNWFGISIFIITILLIGIKIVHQLDTSISD</sequence>
<feature type="transmembrane region" description="Helical" evidence="8">
    <location>
        <begin position="177"/>
        <end position="196"/>
    </location>
</feature>
<feature type="transmembrane region" description="Helical" evidence="8">
    <location>
        <begin position="56"/>
        <end position="75"/>
    </location>
</feature>
<gene>
    <name evidence="10" type="ORF">D9V81_02055</name>
</gene>
<evidence type="ECO:0000256" key="5">
    <source>
        <dbReference type="ARBA" id="ARBA00022692"/>
    </source>
</evidence>
<evidence type="ECO:0000259" key="9">
    <source>
        <dbReference type="PROSITE" id="PS50850"/>
    </source>
</evidence>
<reference evidence="10 11" key="1">
    <citation type="submission" date="2018-10" db="EMBL/GenBank/DDBJ databases">
        <title>Comparative functional genomics of the obligate endosymbiont Buchnera aphidicola.</title>
        <authorList>
            <person name="Chong R.A."/>
        </authorList>
    </citation>
    <scope>NUCLEOTIDE SEQUENCE [LARGE SCALE GENOMIC DNA]</scope>
    <source>
        <strain evidence="10 11">Tma</strain>
    </source>
</reference>
<dbReference type="InterPro" id="IPR020846">
    <property type="entry name" value="MFS_dom"/>
</dbReference>
<proteinExistence type="inferred from homology"/>
<dbReference type="PANTHER" id="PTHR43271:SF1">
    <property type="entry name" value="INNER MEMBRANE TRANSPORT PROTEIN YNFM"/>
    <property type="match status" value="1"/>
</dbReference>
<dbReference type="GO" id="GO:0005886">
    <property type="term" value="C:plasma membrane"/>
    <property type="evidence" value="ECO:0007669"/>
    <property type="project" value="UniProtKB-SubCell"/>
</dbReference>
<dbReference type="EMBL" id="CP032996">
    <property type="protein sequence ID" value="QCI27402.1"/>
    <property type="molecule type" value="Genomic_DNA"/>
</dbReference>
<evidence type="ECO:0000256" key="4">
    <source>
        <dbReference type="ARBA" id="ARBA00022475"/>
    </source>
</evidence>
<dbReference type="Gene3D" id="1.20.1250.20">
    <property type="entry name" value="MFS general substrate transporter like domains"/>
    <property type="match status" value="1"/>
</dbReference>
<dbReference type="PROSITE" id="PS50850">
    <property type="entry name" value="MFS"/>
    <property type="match status" value="1"/>
</dbReference>
<keyword evidence="7 8" id="KW-0472">Membrane</keyword>
<keyword evidence="6 8" id="KW-1133">Transmembrane helix</keyword>
<dbReference type="CDD" id="cd17324">
    <property type="entry name" value="MFS_NepI_like"/>
    <property type="match status" value="1"/>
</dbReference>
<evidence type="ECO:0000256" key="6">
    <source>
        <dbReference type="ARBA" id="ARBA00022989"/>
    </source>
</evidence>
<feature type="transmembrane region" description="Helical" evidence="8">
    <location>
        <begin position="286"/>
        <end position="304"/>
    </location>
</feature>
<keyword evidence="3" id="KW-0813">Transport</keyword>
<dbReference type="InterPro" id="IPR036259">
    <property type="entry name" value="MFS_trans_sf"/>
</dbReference>
<evidence type="ECO:0000313" key="10">
    <source>
        <dbReference type="EMBL" id="QCI27402.1"/>
    </source>
</evidence>
<evidence type="ECO:0000256" key="7">
    <source>
        <dbReference type="ARBA" id="ARBA00023136"/>
    </source>
</evidence>
<feature type="transmembrane region" description="Helical" evidence="8">
    <location>
        <begin position="141"/>
        <end position="165"/>
    </location>
</feature>
<organism evidence="10 11">
    <name type="scientific">Buchnera aphidicola</name>
    <name type="common">Therioaphis trifolii</name>
    <dbReference type="NCBI Taxonomy" id="1241884"/>
    <lineage>
        <taxon>Bacteria</taxon>
        <taxon>Pseudomonadati</taxon>
        <taxon>Pseudomonadota</taxon>
        <taxon>Gammaproteobacteria</taxon>
        <taxon>Enterobacterales</taxon>
        <taxon>Erwiniaceae</taxon>
        <taxon>Buchnera</taxon>
    </lineage>
</organism>
<feature type="transmembrane region" description="Helical" evidence="8">
    <location>
        <begin position="310"/>
        <end position="328"/>
    </location>
</feature>
<feature type="transmembrane region" description="Helical" evidence="8">
    <location>
        <begin position="349"/>
        <end position="369"/>
    </location>
</feature>
<keyword evidence="11" id="KW-1185">Reference proteome</keyword>
<evidence type="ECO:0000256" key="8">
    <source>
        <dbReference type="SAM" id="Phobius"/>
    </source>
</evidence>
<feature type="transmembrane region" description="Helical" evidence="8">
    <location>
        <begin position="255"/>
        <end position="274"/>
    </location>
</feature>
<comment type="subcellular location">
    <subcellularLocation>
        <location evidence="1">Cell membrane</location>
        <topology evidence="1">Multi-pass membrane protein</topology>
    </subcellularLocation>
</comment>
<feature type="transmembrane region" description="Helical" evidence="8">
    <location>
        <begin position="216"/>
        <end position="243"/>
    </location>
</feature>
<evidence type="ECO:0000313" key="11">
    <source>
        <dbReference type="Proteomes" id="UP000298603"/>
    </source>
</evidence>
<evidence type="ECO:0000256" key="3">
    <source>
        <dbReference type="ARBA" id="ARBA00022448"/>
    </source>
</evidence>
<evidence type="ECO:0000256" key="1">
    <source>
        <dbReference type="ARBA" id="ARBA00004651"/>
    </source>
</evidence>